<evidence type="ECO:0000256" key="2">
    <source>
        <dbReference type="ARBA" id="ARBA00022792"/>
    </source>
</evidence>
<dbReference type="VEuPathDB" id="FungiDB:SPPG_01672"/>
<evidence type="ECO:0008006" key="9">
    <source>
        <dbReference type="Google" id="ProtNLM"/>
    </source>
</evidence>
<keyword evidence="2" id="KW-0999">Mitochondrion inner membrane</keyword>
<dbReference type="Proteomes" id="UP000053201">
    <property type="component" value="Unassembled WGS sequence"/>
</dbReference>
<dbReference type="EMBL" id="KQ257451">
    <property type="protein sequence ID" value="KND04241.1"/>
    <property type="molecule type" value="Genomic_DNA"/>
</dbReference>
<evidence type="ECO:0000256" key="6">
    <source>
        <dbReference type="SAM" id="Phobius"/>
    </source>
</evidence>
<keyword evidence="6" id="KW-0812">Transmembrane</keyword>
<dbReference type="STRING" id="645134.A0A0L0HSA8"/>
<keyword evidence="5 6" id="KW-0472">Membrane</keyword>
<proteinExistence type="predicted"/>
<sequence>MAIRALSAIVKAITPPVEVPVPVYRKDLPPIEECMLPESLMARKHAAHAVQTWKKFNLYFTAPVLLLVTFFTIPKEIAHIRHLQEHPKEWQNFVYMRKRKNAYPWGNSNLFYYPNANPKPPEEEDEGNE</sequence>
<keyword evidence="6" id="KW-1133">Transmembrane helix</keyword>
<dbReference type="InterPro" id="IPR001349">
    <property type="entry name" value="Cyt_c_oxidase_su6a"/>
</dbReference>
<name>A0A0L0HSA8_SPIPD</name>
<keyword evidence="4" id="KW-0496">Mitochondrion</keyword>
<comment type="subcellular location">
    <subcellularLocation>
        <location evidence="1">Mitochondrion inner membrane</location>
    </subcellularLocation>
</comment>
<gene>
    <name evidence="7" type="ORF">SPPG_01672</name>
</gene>
<dbReference type="InParanoid" id="A0A0L0HSA8"/>
<keyword evidence="8" id="KW-1185">Reference proteome</keyword>
<evidence type="ECO:0000256" key="1">
    <source>
        <dbReference type="ARBA" id="ARBA00004273"/>
    </source>
</evidence>
<dbReference type="InterPro" id="IPR036418">
    <property type="entry name" value="Cyt_c_oxidase_su6a_sf"/>
</dbReference>
<reference evidence="7 8" key="1">
    <citation type="submission" date="2009-08" db="EMBL/GenBank/DDBJ databases">
        <title>The Genome Sequence of Spizellomyces punctatus strain DAOM BR117.</title>
        <authorList>
            <consortium name="The Broad Institute Genome Sequencing Platform"/>
            <person name="Russ C."/>
            <person name="Cuomo C."/>
            <person name="Shea T."/>
            <person name="Young S.K."/>
            <person name="Zeng Q."/>
            <person name="Koehrsen M."/>
            <person name="Haas B."/>
            <person name="Borodovsky M."/>
            <person name="Guigo R."/>
            <person name="Alvarado L."/>
            <person name="Berlin A."/>
            <person name="Bochicchio J."/>
            <person name="Borenstein D."/>
            <person name="Chapman S."/>
            <person name="Chen Z."/>
            <person name="Engels R."/>
            <person name="Freedman E."/>
            <person name="Gellesch M."/>
            <person name="Goldberg J."/>
            <person name="Griggs A."/>
            <person name="Gujja S."/>
            <person name="Heiman D."/>
            <person name="Hepburn T."/>
            <person name="Howarth C."/>
            <person name="Jen D."/>
            <person name="Larson L."/>
            <person name="Lewis B."/>
            <person name="Mehta T."/>
            <person name="Park D."/>
            <person name="Pearson M."/>
            <person name="Roberts A."/>
            <person name="Saif S."/>
            <person name="Shenoy N."/>
            <person name="Sisk P."/>
            <person name="Stolte C."/>
            <person name="Sykes S."/>
            <person name="Thomson T."/>
            <person name="Walk T."/>
            <person name="White J."/>
            <person name="Yandava C."/>
            <person name="Burger G."/>
            <person name="Gray M.W."/>
            <person name="Holland P.W.H."/>
            <person name="King N."/>
            <person name="Lang F.B.F."/>
            <person name="Roger A.J."/>
            <person name="Ruiz-Trillo I."/>
            <person name="Lander E."/>
            <person name="Nusbaum C."/>
        </authorList>
    </citation>
    <scope>NUCLEOTIDE SEQUENCE [LARGE SCALE GENOMIC DNA]</scope>
    <source>
        <strain evidence="7 8">DAOM BR117</strain>
    </source>
</reference>
<evidence type="ECO:0000256" key="5">
    <source>
        <dbReference type="ARBA" id="ARBA00023136"/>
    </source>
</evidence>
<dbReference type="AlphaFoldDB" id="A0A0L0HSA8"/>
<evidence type="ECO:0000313" key="8">
    <source>
        <dbReference type="Proteomes" id="UP000053201"/>
    </source>
</evidence>
<dbReference type="RefSeq" id="XP_016612280.1">
    <property type="nucleotide sequence ID" value="XM_016749992.1"/>
</dbReference>
<keyword evidence="3" id="KW-0809">Transit peptide</keyword>
<organism evidence="7 8">
    <name type="scientific">Spizellomyces punctatus (strain DAOM BR117)</name>
    <dbReference type="NCBI Taxonomy" id="645134"/>
    <lineage>
        <taxon>Eukaryota</taxon>
        <taxon>Fungi</taxon>
        <taxon>Fungi incertae sedis</taxon>
        <taxon>Chytridiomycota</taxon>
        <taxon>Chytridiomycota incertae sedis</taxon>
        <taxon>Chytridiomycetes</taxon>
        <taxon>Spizellomycetales</taxon>
        <taxon>Spizellomycetaceae</taxon>
        <taxon>Spizellomyces</taxon>
    </lineage>
</organism>
<protein>
    <recommendedName>
        <fullName evidence="9">Cytochrome c oxidase subunit VIa</fullName>
    </recommendedName>
</protein>
<dbReference type="GeneID" id="27685323"/>
<feature type="transmembrane region" description="Helical" evidence="6">
    <location>
        <begin position="56"/>
        <end position="73"/>
    </location>
</feature>
<evidence type="ECO:0000313" key="7">
    <source>
        <dbReference type="EMBL" id="KND04241.1"/>
    </source>
</evidence>
<accession>A0A0L0HSA8</accession>
<dbReference type="GO" id="GO:0005743">
    <property type="term" value="C:mitochondrial inner membrane"/>
    <property type="evidence" value="ECO:0007669"/>
    <property type="project" value="UniProtKB-SubCell"/>
</dbReference>
<dbReference type="SUPFAM" id="SSF81411">
    <property type="entry name" value="Mitochondrial cytochrome c oxidase subunit VIa"/>
    <property type="match status" value="1"/>
</dbReference>
<dbReference type="OrthoDB" id="5947505at2759"/>
<dbReference type="OMA" id="PYINYRG"/>
<dbReference type="FunCoup" id="A0A0L0HSA8">
    <property type="interactions" value="83"/>
</dbReference>
<dbReference type="Gene3D" id="4.10.95.10">
    <property type="entry name" value="Cytochrome c oxidase, subunit VIa"/>
    <property type="match status" value="1"/>
</dbReference>
<dbReference type="Pfam" id="PF02046">
    <property type="entry name" value="COX6A"/>
    <property type="match status" value="1"/>
</dbReference>
<evidence type="ECO:0000256" key="3">
    <source>
        <dbReference type="ARBA" id="ARBA00022946"/>
    </source>
</evidence>
<evidence type="ECO:0000256" key="4">
    <source>
        <dbReference type="ARBA" id="ARBA00023128"/>
    </source>
</evidence>